<comment type="subcellular location">
    <subcellularLocation>
        <location evidence="8">Cytoplasm</location>
    </subcellularLocation>
</comment>
<gene>
    <name evidence="8 10" type="primary">acpS</name>
    <name evidence="10" type="ORF">RAS12_01805</name>
</gene>
<dbReference type="GO" id="GO:0008897">
    <property type="term" value="F:holo-[acyl-carrier-protein] synthase activity"/>
    <property type="evidence" value="ECO:0007669"/>
    <property type="project" value="UniProtKB-EC"/>
</dbReference>
<dbReference type="Gene3D" id="3.90.470.20">
    <property type="entry name" value="4'-phosphopantetheinyl transferase domain"/>
    <property type="match status" value="1"/>
</dbReference>
<dbReference type="RefSeq" id="WP_306944791.1">
    <property type="nucleotide sequence ID" value="NZ_CP132976.1"/>
</dbReference>
<evidence type="ECO:0000313" key="11">
    <source>
        <dbReference type="Proteomes" id="UP001234798"/>
    </source>
</evidence>
<reference evidence="10 11" key="1">
    <citation type="submission" date="2023-08" db="EMBL/GenBank/DDBJ databases">
        <title>Achromobacter seleniivolatilans sp. nov., isolated from seleniferous soil.</title>
        <authorList>
            <person name="Zhang S."/>
            <person name="Li K."/>
            <person name="Peng J."/>
            <person name="Zhao Q."/>
            <person name="Wang H."/>
            <person name="Guo Y."/>
        </authorList>
    </citation>
    <scope>NUCLEOTIDE SEQUENCE [LARGE SCALE GENOMIC DNA]</scope>
    <source>
        <strain evidence="10 11">R39</strain>
    </source>
</reference>
<evidence type="ECO:0000313" key="10">
    <source>
        <dbReference type="EMBL" id="WMD21125.1"/>
    </source>
</evidence>
<keyword evidence="2 8" id="KW-0808">Transferase</keyword>
<comment type="similarity">
    <text evidence="8">Belongs to the P-Pant transferase superfamily. AcpS family.</text>
</comment>
<dbReference type="NCBIfam" id="TIGR00556">
    <property type="entry name" value="pantethn_trn"/>
    <property type="match status" value="1"/>
</dbReference>
<evidence type="ECO:0000256" key="6">
    <source>
        <dbReference type="ARBA" id="ARBA00023098"/>
    </source>
</evidence>
<dbReference type="InterPro" id="IPR037143">
    <property type="entry name" value="4-PPantetheinyl_Trfase_dom_sf"/>
</dbReference>
<evidence type="ECO:0000256" key="1">
    <source>
        <dbReference type="ARBA" id="ARBA00022516"/>
    </source>
</evidence>
<keyword evidence="8" id="KW-0963">Cytoplasm</keyword>
<dbReference type="EC" id="2.7.8.7" evidence="8"/>
<feature type="binding site" evidence="8">
    <location>
        <position position="42"/>
    </location>
    <ligand>
        <name>Mg(2+)</name>
        <dbReference type="ChEBI" id="CHEBI:18420"/>
    </ligand>
</feature>
<evidence type="ECO:0000256" key="7">
    <source>
        <dbReference type="ARBA" id="ARBA00023160"/>
    </source>
</evidence>
<evidence type="ECO:0000256" key="5">
    <source>
        <dbReference type="ARBA" id="ARBA00022842"/>
    </source>
</evidence>
<evidence type="ECO:0000256" key="4">
    <source>
        <dbReference type="ARBA" id="ARBA00022832"/>
    </source>
</evidence>
<feature type="domain" description="4'-phosphopantetheinyl transferase" evidence="9">
    <location>
        <begin position="38"/>
        <end position="137"/>
    </location>
</feature>
<keyword evidence="6 8" id="KW-0443">Lipid metabolism</keyword>
<dbReference type="InterPro" id="IPR004568">
    <property type="entry name" value="Ppantetheine-prot_Trfase_dom"/>
</dbReference>
<dbReference type="Proteomes" id="UP001234798">
    <property type="component" value="Chromosome"/>
</dbReference>
<evidence type="ECO:0000256" key="2">
    <source>
        <dbReference type="ARBA" id="ARBA00022679"/>
    </source>
</evidence>
<proteinExistence type="inferred from homology"/>
<keyword evidence="5 8" id="KW-0460">Magnesium</keyword>
<dbReference type="InterPro" id="IPR002582">
    <property type="entry name" value="ACPS"/>
</dbReference>
<name>A0ABY9M2D3_9BURK</name>
<comment type="catalytic activity">
    <reaction evidence="8">
        <text>apo-[ACP] + CoA = holo-[ACP] + adenosine 3',5'-bisphosphate + H(+)</text>
        <dbReference type="Rhea" id="RHEA:12068"/>
        <dbReference type="Rhea" id="RHEA-COMP:9685"/>
        <dbReference type="Rhea" id="RHEA-COMP:9690"/>
        <dbReference type="ChEBI" id="CHEBI:15378"/>
        <dbReference type="ChEBI" id="CHEBI:29999"/>
        <dbReference type="ChEBI" id="CHEBI:57287"/>
        <dbReference type="ChEBI" id="CHEBI:58343"/>
        <dbReference type="ChEBI" id="CHEBI:64479"/>
        <dbReference type="EC" id="2.7.8.7"/>
    </reaction>
</comment>
<organism evidence="10 11">
    <name type="scientific">Achromobacter seleniivolatilans</name>
    <dbReference type="NCBI Taxonomy" id="3047478"/>
    <lineage>
        <taxon>Bacteria</taxon>
        <taxon>Pseudomonadati</taxon>
        <taxon>Pseudomonadota</taxon>
        <taxon>Betaproteobacteria</taxon>
        <taxon>Burkholderiales</taxon>
        <taxon>Alcaligenaceae</taxon>
        <taxon>Achromobacter</taxon>
    </lineage>
</organism>
<evidence type="ECO:0000256" key="3">
    <source>
        <dbReference type="ARBA" id="ARBA00022723"/>
    </source>
</evidence>
<keyword evidence="4 8" id="KW-0276">Fatty acid metabolism</keyword>
<comment type="cofactor">
    <cofactor evidence="8">
        <name>Mg(2+)</name>
        <dbReference type="ChEBI" id="CHEBI:18420"/>
    </cofactor>
</comment>
<comment type="function">
    <text evidence="8">Transfers the 4'-phosphopantetheine moiety from coenzyme A to a Ser of acyl-carrier-protein.</text>
</comment>
<feature type="binding site" evidence="8">
    <location>
        <position position="96"/>
    </location>
    <ligand>
        <name>Mg(2+)</name>
        <dbReference type="ChEBI" id="CHEBI:18420"/>
    </ligand>
</feature>
<dbReference type="EMBL" id="CP132976">
    <property type="protein sequence ID" value="WMD21125.1"/>
    <property type="molecule type" value="Genomic_DNA"/>
</dbReference>
<protein>
    <recommendedName>
        <fullName evidence="8">Holo-[acyl-carrier-protein] synthase</fullName>
        <shortName evidence="8">Holo-ACP synthase</shortName>
        <ecNumber evidence="8">2.7.8.7</ecNumber>
    </recommendedName>
    <alternativeName>
        <fullName evidence="8">4'-phosphopantetheinyl transferase AcpS</fullName>
    </alternativeName>
</protein>
<keyword evidence="1 8" id="KW-0444">Lipid biosynthesis</keyword>
<keyword evidence="3 8" id="KW-0479">Metal-binding</keyword>
<dbReference type="NCBIfam" id="TIGR00516">
    <property type="entry name" value="acpS"/>
    <property type="match status" value="1"/>
</dbReference>
<accession>A0ABY9M2D3</accession>
<sequence length="165" mass="17727">MSEAQKTAATPAAAVAPAAAALVGAAPAGALPAGAIAGIGMDLLRIDRIERALARHGDRFAEKILGVEELQKFHARRSRDPVRGVRFLATRFAAKEAFSKAIGLGMRMPMTWRRVQTLNAPGGRPVLVIAPELRQWYDERFGAAHVSITDESDMAAAYVVVERKP</sequence>
<keyword evidence="11" id="KW-1185">Reference proteome</keyword>
<dbReference type="SUPFAM" id="SSF56214">
    <property type="entry name" value="4'-phosphopantetheinyl transferase"/>
    <property type="match status" value="1"/>
</dbReference>
<dbReference type="InterPro" id="IPR008278">
    <property type="entry name" value="4-PPantetheinyl_Trfase_dom"/>
</dbReference>
<dbReference type="HAMAP" id="MF_00101">
    <property type="entry name" value="AcpS"/>
    <property type="match status" value="1"/>
</dbReference>
<evidence type="ECO:0000259" key="9">
    <source>
        <dbReference type="Pfam" id="PF01648"/>
    </source>
</evidence>
<dbReference type="Pfam" id="PF01648">
    <property type="entry name" value="ACPS"/>
    <property type="match status" value="1"/>
</dbReference>
<evidence type="ECO:0000256" key="8">
    <source>
        <dbReference type="HAMAP-Rule" id="MF_00101"/>
    </source>
</evidence>
<keyword evidence="7 8" id="KW-0275">Fatty acid biosynthesis</keyword>